<dbReference type="Proteomes" id="UP001196413">
    <property type="component" value="Unassembled WGS sequence"/>
</dbReference>
<evidence type="ECO:0000313" key="3">
    <source>
        <dbReference type="Proteomes" id="UP001196413"/>
    </source>
</evidence>
<name>A0AAD5WJY2_PARTN</name>
<protein>
    <recommendedName>
        <fullName evidence="4">Secreted protein</fullName>
    </recommendedName>
</protein>
<evidence type="ECO:0008006" key="4">
    <source>
        <dbReference type="Google" id="ProtNLM"/>
    </source>
</evidence>
<keyword evidence="3" id="KW-1185">Reference proteome</keyword>
<keyword evidence="1" id="KW-0732">Signal</keyword>
<dbReference type="EMBL" id="JAHQIW010007224">
    <property type="protein sequence ID" value="KAJ1373102.1"/>
    <property type="molecule type" value="Genomic_DNA"/>
</dbReference>
<feature type="chain" id="PRO_5041969522" description="Secreted protein" evidence="1">
    <location>
        <begin position="21"/>
        <end position="79"/>
    </location>
</feature>
<gene>
    <name evidence="2" type="ORF">KIN20_035434</name>
</gene>
<reference evidence="2" key="1">
    <citation type="submission" date="2021-06" db="EMBL/GenBank/DDBJ databases">
        <title>Parelaphostrongylus tenuis whole genome reference sequence.</title>
        <authorList>
            <person name="Garwood T.J."/>
            <person name="Larsen P.A."/>
            <person name="Fountain-Jones N.M."/>
            <person name="Garbe J.R."/>
            <person name="Macchietto M.G."/>
            <person name="Kania S.A."/>
            <person name="Gerhold R.W."/>
            <person name="Richards J.E."/>
            <person name="Wolf T.M."/>
        </authorList>
    </citation>
    <scope>NUCLEOTIDE SEQUENCE</scope>
    <source>
        <strain evidence="2">MNPRO001-30</strain>
        <tissue evidence="2">Meninges</tissue>
    </source>
</reference>
<accession>A0AAD5WJY2</accession>
<dbReference type="AlphaFoldDB" id="A0AAD5WJY2"/>
<sequence>MWLVLSESLLEVMCSPPVTATLLLSPPPTPQARAPCCAVRRSDNERRRRHCFCEHFGDRRRRAELSSGSSPIRRLRYWL</sequence>
<comment type="caution">
    <text evidence="2">The sequence shown here is derived from an EMBL/GenBank/DDBJ whole genome shotgun (WGS) entry which is preliminary data.</text>
</comment>
<organism evidence="2 3">
    <name type="scientific">Parelaphostrongylus tenuis</name>
    <name type="common">Meningeal worm</name>
    <dbReference type="NCBI Taxonomy" id="148309"/>
    <lineage>
        <taxon>Eukaryota</taxon>
        <taxon>Metazoa</taxon>
        <taxon>Ecdysozoa</taxon>
        <taxon>Nematoda</taxon>
        <taxon>Chromadorea</taxon>
        <taxon>Rhabditida</taxon>
        <taxon>Rhabditina</taxon>
        <taxon>Rhabditomorpha</taxon>
        <taxon>Strongyloidea</taxon>
        <taxon>Metastrongylidae</taxon>
        <taxon>Parelaphostrongylus</taxon>
    </lineage>
</organism>
<feature type="signal peptide" evidence="1">
    <location>
        <begin position="1"/>
        <end position="20"/>
    </location>
</feature>
<proteinExistence type="predicted"/>
<evidence type="ECO:0000256" key="1">
    <source>
        <dbReference type="SAM" id="SignalP"/>
    </source>
</evidence>
<evidence type="ECO:0000313" key="2">
    <source>
        <dbReference type="EMBL" id="KAJ1373102.1"/>
    </source>
</evidence>